<reference evidence="2" key="1">
    <citation type="submission" date="2025-08" db="UniProtKB">
        <authorList>
            <consortium name="Ensembl"/>
        </authorList>
    </citation>
    <scope>IDENTIFICATION</scope>
</reference>
<dbReference type="Ensembl" id="ENSSMRT00000007539.1">
    <property type="protein sequence ID" value="ENSSMRP00000006428.1"/>
    <property type="gene ID" value="ENSSMRG00000005200.1"/>
</dbReference>
<feature type="chain" id="PRO_5034414580" evidence="1">
    <location>
        <begin position="18"/>
        <end position="108"/>
    </location>
</feature>
<keyword evidence="3" id="KW-1185">Reference proteome</keyword>
<evidence type="ECO:0000313" key="3">
    <source>
        <dbReference type="Proteomes" id="UP000694421"/>
    </source>
</evidence>
<name>A0A8D0BI50_SALMN</name>
<proteinExistence type="predicted"/>
<accession>A0A8D0BI50</accession>
<keyword evidence="1" id="KW-0732">Signal</keyword>
<feature type="signal peptide" evidence="1">
    <location>
        <begin position="1"/>
        <end position="17"/>
    </location>
</feature>
<reference evidence="2" key="2">
    <citation type="submission" date="2025-09" db="UniProtKB">
        <authorList>
            <consortium name="Ensembl"/>
        </authorList>
    </citation>
    <scope>IDENTIFICATION</scope>
</reference>
<dbReference type="AlphaFoldDB" id="A0A8D0BI50"/>
<sequence>LFHPGNTLLNIVLTVQASPAWGTGASVAVDIICAGGPVVARVAQALIGLCRTASSREARQAGAGKSADTISAGATVQAGICEQREGCLYTHLYKTCMLTQPCFPKLHF</sequence>
<organism evidence="2 3">
    <name type="scientific">Salvator merianae</name>
    <name type="common">Argentine black and white tegu</name>
    <name type="synonym">Tupinambis merianae</name>
    <dbReference type="NCBI Taxonomy" id="96440"/>
    <lineage>
        <taxon>Eukaryota</taxon>
        <taxon>Metazoa</taxon>
        <taxon>Chordata</taxon>
        <taxon>Craniata</taxon>
        <taxon>Vertebrata</taxon>
        <taxon>Euteleostomi</taxon>
        <taxon>Lepidosauria</taxon>
        <taxon>Squamata</taxon>
        <taxon>Bifurcata</taxon>
        <taxon>Unidentata</taxon>
        <taxon>Episquamata</taxon>
        <taxon>Laterata</taxon>
        <taxon>Teiioidea</taxon>
        <taxon>Teiidae</taxon>
        <taxon>Salvator</taxon>
    </lineage>
</organism>
<protein>
    <submittedName>
        <fullName evidence="2">Uncharacterized protein</fullName>
    </submittedName>
</protein>
<dbReference type="Proteomes" id="UP000694421">
    <property type="component" value="Unplaced"/>
</dbReference>
<evidence type="ECO:0000313" key="2">
    <source>
        <dbReference type="Ensembl" id="ENSSMRP00000006428.1"/>
    </source>
</evidence>
<evidence type="ECO:0000256" key="1">
    <source>
        <dbReference type="SAM" id="SignalP"/>
    </source>
</evidence>